<evidence type="ECO:0000313" key="1">
    <source>
        <dbReference type="EMBL" id="KAH0540747.1"/>
    </source>
</evidence>
<accession>A0AAV7I0P7</accession>
<organism evidence="1 2">
    <name type="scientific">Cotesia glomerata</name>
    <name type="common">Lepidopteran parasitic wasp</name>
    <name type="synonym">Apanteles glomeratus</name>
    <dbReference type="NCBI Taxonomy" id="32391"/>
    <lineage>
        <taxon>Eukaryota</taxon>
        <taxon>Metazoa</taxon>
        <taxon>Ecdysozoa</taxon>
        <taxon>Arthropoda</taxon>
        <taxon>Hexapoda</taxon>
        <taxon>Insecta</taxon>
        <taxon>Pterygota</taxon>
        <taxon>Neoptera</taxon>
        <taxon>Endopterygota</taxon>
        <taxon>Hymenoptera</taxon>
        <taxon>Apocrita</taxon>
        <taxon>Ichneumonoidea</taxon>
        <taxon>Braconidae</taxon>
        <taxon>Microgastrinae</taxon>
        <taxon>Cotesia</taxon>
    </lineage>
</organism>
<dbReference type="Proteomes" id="UP000826195">
    <property type="component" value="Unassembled WGS sequence"/>
</dbReference>
<dbReference type="AlphaFoldDB" id="A0AAV7I0P7"/>
<gene>
    <name evidence="1" type="ORF">KQX54_019613</name>
</gene>
<proteinExistence type="predicted"/>
<reference evidence="1 2" key="1">
    <citation type="journal article" date="2021" name="J. Hered.">
        <title>A chromosome-level genome assembly of the parasitoid wasp, Cotesia glomerata (Hymenoptera: Braconidae).</title>
        <authorList>
            <person name="Pinto B.J."/>
            <person name="Weis J.J."/>
            <person name="Gamble T."/>
            <person name="Ode P.J."/>
            <person name="Paul R."/>
            <person name="Zaspel J.M."/>
        </authorList>
    </citation>
    <scope>NUCLEOTIDE SEQUENCE [LARGE SCALE GENOMIC DNA]</scope>
    <source>
        <strain evidence="1">CgM1</strain>
    </source>
</reference>
<keyword evidence="2" id="KW-1185">Reference proteome</keyword>
<protein>
    <submittedName>
        <fullName evidence="1">Uncharacterized protein</fullName>
    </submittedName>
</protein>
<dbReference type="EMBL" id="JAHXZJ010002609">
    <property type="protein sequence ID" value="KAH0540747.1"/>
    <property type="molecule type" value="Genomic_DNA"/>
</dbReference>
<sequence>MPTTHVGDAVPRRLSFEPALRVLVVLWRDVTSFALDFGFYSEFVCVFGSVWSLGLELVLVRLLTEGLPLLRTRRERGKPDSEQRTPGAVIDLRQYNCRKIIYYRGIANRVESFPGQTFLLNIHNFIQDPPSLYT</sequence>
<name>A0AAV7I0P7_COTGL</name>
<evidence type="ECO:0000313" key="2">
    <source>
        <dbReference type="Proteomes" id="UP000826195"/>
    </source>
</evidence>
<comment type="caution">
    <text evidence="1">The sequence shown here is derived from an EMBL/GenBank/DDBJ whole genome shotgun (WGS) entry which is preliminary data.</text>
</comment>